<name>A0A379JFT5_9NOCA</name>
<accession>A0A379JFT5</accession>
<dbReference type="Proteomes" id="UP000255467">
    <property type="component" value="Unassembled WGS sequence"/>
</dbReference>
<evidence type="ECO:0000256" key="1">
    <source>
        <dbReference type="SAM" id="Phobius"/>
    </source>
</evidence>
<feature type="chain" id="PRO_5016912748" evidence="2">
    <location>
        <begin position="26"/>
        <end position="90"/>
    </location>
</feature>
<feature type="transmembrane region" description="Helical" evidence="1">
    <location>
        <begin position="35"/>
        <end position="57"/>
    </location>
</feature>
<dbReference type="EMBL" id="UGRY01000003">
    <property type="protein sequence ID" value="SUD47427.1"/>
    <property type="molecule type" value="Genomic_DNA"/>
</dbReference>
<proteinExistence type="predicted"/>
<gene>
    <name evidence="3" type="ORF">NCTC1934_04738</name>
</gene>
<evidence type="ECO:0000256" key="2">
    <source>
        <dbReference type="SAM" id="SignalP"/>
    </source>
</evidence>
<keyword evidence="1" id="KW-0812">Transmembrane</keyword>
<evidence type="ECO:0000313" key="3">
    <source>
        <dbReference type="EMBL" id="SUD47427.1"/>
    </source>
</evidence>
<keyword evidence="1" id="KW-0472">Membrane</keyword>
<protein>
    <submittedName>
        <fullName evidence="3">Uncharacterized protein</fullName>
    </submittedName>
</protein>
<keyword evidence="1" id="KW-1133">Transmembrane helix</keyword>
<sequence length="90" mass="9579">MRLPRPNPASVGTFTVATAAATASAATTSKFLSICLIALAAISVLCFTLLQAIATVVPQRSRHRLALLTEVLNYRQRARPPTETDTESAP</sequence>
<evidence type="ECO:0000313" key="4">
    <source>
        <dbReference type="Proteomes" id="UP000255467"/>
    </source>
</evidence>
<keyword evidence="4" id="KW-1185">Reference proteome</keyword>
<feature type="signal peptide" evidence="2">
    <location>
        <begin position="1"/>
        <end position="25"/>
    </location>
</feature>
<dbReference type="AlphaFoldDB" id="A0A379JFT5"/>
<keyword evidence="2" id="KW-0732">Signal</keyword>
<reference evidence="3 4" key="1">
    <citation type="submission" date="2018-06" db="EMBL/GenBank/DDBJ databases">
        <authorList>
            <consortium name="Pathogen Informatics"/>
            <person name="Doyle S."/>
        </authorList>
    </citation>
    <scope>NUCLEOTIDE SEQUENCE [LARGE SCALE GENOMIC DNA]</scope>
    <source>
        <strain evidence="3 4">NCTC1934</strain>
    </source>
</reference>
<organism evidence="3 4">
    <name type="scientific">Nocardia otitidiscaviarum</name>
    <dbReference type="NCBI Taxonomy" id="1823"/>
    <lineage>
        <taxon>Bacteria</taxon>
        <taxon>Bacillati</taxon>
        <taxon>Actinomycetota</taxon>
        <taxon>Actinomycetes</taxon>
        <taxon>Mycobacteriales</taxon>
        <taxon>Nocardiaceae</taxon>
        <taxon>Nocardia</taxon>
    </lineage>
</organism>